<keyword evidence="8 15" id="KW-0479">Metal-binding</keyword>
<dbReference type="GO" id="GO:0046872">
    <property type="term" value="F:metal ion binding"/>
    <property type="evidence" value="ECO:0007669"/>
    <property type="project" value="UniProtKB-KW"/>
</dbReference>
<feature type="domain" description="PEP-utilising enzyme C-terminal" evidence="18">
    <location>
        <begin position="483"/>
        <end position="667"/>
    </location>
</feature>
<dbReference type="AlphaFoldDB" id="A0A1G2E353"/>
<keyword evidence="19" id="KW-0670">Pyruvate</keyword>
<protein>
    <recommendedName>
        <fullName evidence="6 15">Phosphoenolpyruvate synthase</fullName>
        <shortName evidence="15">PEP synthase</shortName>
        <ecNumber evidence="5 15">2.7.9.2</ecNumber>
    </recommendedName>
    <alternativeName>
        <fullName evidence="13 15">Pyruvate, water dikinase</fullName>
    </alternativeName>
</protein>
<evidence type="ECO:0000256" key="8">
    <source>
        <dbReference type="ARBA" id="ARBA00022723"/>
    </source>
</evidence>
<gene>
    <name evidence="19" type="ORF">A2626_01410</name>
</gene>
<dbReference type="Gene3D" id="3.30.470.20">
    <property type="entry name" value="ATP-grasp fold, B domain"/>
    <property type="match status" value="1"/>
</dbReference>
<evidence type="ECO:0000313" key="20">
    <source>
        <dbReference type="Proteomes" id="UP000177360"/>
    </source>
</evidence>
<dbReference type="SUPFAM" id="SSF52009">
    <property type="entry name" value="Phosphohistidine domain"/>
    <property type="match status" value="1"/>
</dbReference>
<comment type="cofactor">
    <cofactor evidence="1 15">
        <name>Mg(2+)</name>
        <dbReference type="ChEBI" id="CHEBI:18420"/>
    </cofactor>
</comment>
<dbReference type="InterPro" id="IPR002192">
    <property type="entry name" value="PPDK_AMP/ATP-bd"/>
</dbReference>
<evidence type="ECO:0000256" key="14">
    <source>
        <dbReference type="ARBA" id="ARBA00047700"/>
    </source>
</evidence>
<dbReference type="FunFam" id="3.30.470.20:FF:000017">
    <property type="entry name" value="Phosphoenolpyruvate synthase"/>
    <property type="match status" value="1"/>
</dbReference>
<dbReference type="Gene3D" id="3.30.1490.20">
    <property type="entry name" value="ATP-grasp fold, A domain"/>
    <property type="match status" value="1"/>
</dbReference>
<evidence type="ECO:0000256" key="3">
    <source>
        <dbReference type="ARBA" id="ARBA00004742"/>
    </source>
</evidence>
<name>A0A1G2E353_9BACT</name>
<keyword evidence="11 15" id="KW-0067">ATP-binding</keyword>
<dbReference type="InterPro" id="IPR015813">
    <property type="entry name" value="Pyrv/PenolPyrv_kinase-like_dom"/>
</dbReference>
<comment type="catalytic activity">
    <reaction evidence="14 15">
        <text>pyruvate + ATP + H2O = phosphoenolpyruvate + AMP + phosphate + 2 H(+)</text>
        <dbReference type="Rhea" id="RHEA:11364"/>
        <dbReference type="ChEBI" id="CHEBI:15361"/>
        <dbReference type="ChEBI" id="CHEBI:15377"/>
        <dbReference type="ChEBI" id="CHEBI:15378"/>
        <dbReference type="ChEBI" id="CHEBI:30616"/>
        <dbReference type="ChEBI" id="CHEBI:43474"/>
        <dbReference type="ChEBI" id="CHEBI:58702"/>
        <dbReference type="ChEBI" id="CHEBI:456215"/>
        <dbReference type="EC" id="2.7.9.2"/>
    </reaction>
</comment>
<dbReference type="GO" id="GO:0006094">
    <property type="term" value="P:gluconeogenesis"/>
    <property type="evidence" value="ECO:0007669"/>
    <property type="project" value="UniProtKB-UniPathway"/>
</dbReference>
<dbReference type="UniPathway" id="UPA00138"/>
<dbReference type="GO" id="GO:0005524">
    <property type="term" value="F:ATP binding"/>
    <property type="evidence" value="ECO:0007669"/>
    <property type="project" value="UniProtKB-KW"/>
</dbReference>
<dbReference type="EC" id="2.7.9.2" evidence="5 15"/>
<evidence type="ECO:0000256" key="10">
    <source>
        <dbReference type="ARBA" id="ARBA00022777"/>
    </source>
</evidence>
<accession>A0A1G2E353</accession>
<proteinExistence type="inferred from homology"/>
<evidence type="ECO:0000256" key="9">
    <source>
        <dbReference type="ARBA" id="ARBA00022741"/>
    </source>
</evidence>
<evidence type="ECO:0000256" key="7">
    <source>
        <dbReference type="ARBA" id="ARBA00022679"/>
    </source>
</evidence>
<dbReference type="PRINTS" id="PR01736">
    <property type="entry name" value="PHPHTRNFRASE"/>
</dbReference>
<evidence type="ECO:0000256" key="6">
    <source>
        <dbReference type="ARBA" id="ARBA00021623"/>
    </source>
</evidence>
<evidence type="ECO:0000256" key="2">
    <source>
        <dbReference type="ARBA" id="ARBA00002988"/>
    </source>
</evidence>
<dbReference type="InterPro" id="IPR013815">
    <property type="entry name" value="ATP_grasp_subdomain_1"/>
</dbReference>
<dbReference type="EMBL" id="MHLZ01000005">
    <property type="protein sequence ID" value="OGZ20276.1"/>
    <property type="molecule type" value="Genomic_DNA"/>
</dbReference>
<dbReference type="Gene3D" id="3.20.20.60">
    <property type="entry name" value="Phosphoenolpyruvate-binding domains"/>
    <property type="match status" value="1"/>
</dbReference>
<dbReference type="PANTHER" id="PTHR43030:SF1">
    <property type="entry name" value="PHOSPHOENOLPYRUVATE SYNTHASE"/>
    <property type="match status" value="1"/>
</dbReference>
<evidence type="ECO:0000256" key="1">
    <source>
        <dbReference type="ARBA" id="ARBA00001946"/>
    </source>
</evidence>
<feature type="domain" description="PEP-utilising enzyme mobile" evidence="16">
    <location>
        <begin position="389"/>
        <end position="460"/>
    </location>
</feature>
<evidence type="ECO:0000259" key="16">
    <source>
        <dbReference type="Pfam" id="PF00391"/>
    </source>
</evidence>
<dbReference type="Pfam" id="PF01326">
    <property type="entry name" value="PPDK_N"/>
    <property type="match status" value="1"/>
</dbReference>
<dbReference type="GO" id="GO:0008986">
    <property type="term" value="F:pyruvate, water dikinase activity"/>
    <property type="evidence" value="ECO:0007669"/>
    <property type="project" value="UniProtKB-EC"/>
</dbReference>
<evidence type="ECO:0000313" key="19">
    <source>
        <dbReference type="EMBL" id="OGZ20276.1"/>
    </source>
</evidence>
<evidence type="ECO:0000259" key="17">
    <source>
        <dbReference type="Pfam" id="PF01326"/>
    </source>
</evidence>
<dbReference type="Pfam" id="PF00391">
    <property type="entry name" value="PEP-utilizers"/>
    <property type="match status" value="1"/>
</dbReference>
<dbReference type="InterPro" id="IPR018274">
    <property type="entry name" value="PEP_util_AS"/>
</dbReference>
<organism evidence="19 20">
    <name type="scientific">Candidatus Nealsonbacteria bacterium RIFCSPHIGHO2_01_FULL_38_55</name>
    <dbReference type="NCBI Taxonomy" id="1801664"/>
    <lineage>
        <taxon>Bacteria</taxon>
        <taxon>Candidatus Nealsoniibacteriota</taxon>
    </lineage>
</organism>
<feature type="domain" description="Pyruvate phosphate dikinase AMP/ATP-binding" evidence="17">
    <location>
        <begin position="20"/>
        <end position="343"/>
    </location>
</feature>
<evidence type="ECO:0000256" key="13">
    <source>
        <dbReference type="ARBA" id="ARBA00033470"/>
    </source>
</evidence>
<evidence type="ECO:0000259" key="18">
    <source>
        <dbReference type="Pfam" id="PF02896"/>
    </source>
</evidence>
<dbReference type="InterPro" id="IPR000121">
    <property type="entry name" value="PEP_util_C"/>
</dbReference>
<comment type="function">
    <text evidence="2 15">Catalyzes the phosphorylation of pyruvate to phosphoenolpyruvate.</text>
</comment>
<dbReference type="Pfam" id="PF02896">
    <property type="entry name" value="PEP-utilizers_C"/>
    <property type="match status" value="2"/>
</dbReference>
<dbReference type="FunFam" id="3.30.1490.20:FF:000010">
    <property type="entry name" value="Phosphoenolpyruvate synthase"/>
    <property type="match status" value="1"/>
</dbReference>
<evidence type="ECO:0000256" key="11">
    <source>
        <dbReference type="ARBA" id="ARBA00022840"/>
    </source>
</evidence>
<dbReference type="Gene3D" id="3.50.30.10">
    <property type="entry name" value="Phosphohistidine domain"/>
    <property type="match status" value="1"/>
</dbReference>
<dbReference type="InterPro" id="IPR040442">
    <property type="entry name" value="Pyrv_kinase-like_dom_sf"/>
</dbReference>
<dbReference type="PANTHER" id="PTHR43030">
    <property type="entry name" value="PHOSPHOENOLPYRUVATE SYNTHASE"/>
    <property type="match status" value="1"/>
</dbReference>
<dbReference type="NCBIfam" id="NF005057">
    <property type="entry name" value="PRK06464.1"/>
    <property type="match status" value="1"/>
</dbReference>
<dbReference type="NCBIfam" id="TIGR01418">
    <property type="entry name" value="PEP_synth"/>
    <property type="match status" value="1"/>
</dbReference>
<evidence type="ECO:0000256" key="12">
    <source>
        <dbReference type="ARBA" id="ARBA00022842"/>
    </source>
</evidence>
<dbReference type="InterPro" id="IPR036637">
    <property type="entry name" value="Phosphohistidine_dom_sf"/>
</dbReference>
<dbReference type="InterPro" id="IPR006319">
    <property type="entry name" value="PEP_synth"/>
</dbReference>
<feature type="domain" description="PEP-utilising enzyme C-terminal" evidence="18">
    <location>
        <begin position="697"/>
        <end position="812"/>
    </location>
</feature>
<comment type="similarity">
    <text evidence="4 15">Belongs to the PEP-utilizing enzyme family.</text>
</comment>
<keyword evidence="12 15" id="KW-0460">Magnesium</keyword>
<comment type="pathway">
    <text evidence="3 15">Carbohydrate biosynthesis; gluconeogenesis.</text>
</comment>
<dbReference type="InterPro" id="IPR008279">
    <property type="entry name" value="PEP-util_enz_mobile_dom"/>
</dbReference>
<reference evidence="19 20" key="1">
    <citation type="journal article" date="2016" name="Nat. Commun.">
        <title>Thousands of microbial genomes shed light on interconnected biogeochemical processes in an aquifer system.</title>
        <authorList>
            <person name="Anantharaman K."/>
            <person name="Brown C.T."/>
            <person name="Hug L.A."/>
            <person name="Sharon I."/>
            <person name="Castelle C.J."/>
            <person name="Probst A.J."/>
            <person name="Thomas B.C."/>
            <person name="Singh A."/>
            <person name="Wilkins M.J."/>
            <person name="Karaoz U."/>
            <person name="Brodie E.L."/>
            <person name="Williams K.H."/>
            <person name="Hubbard S.S."/>
            <person name="Banfield J.F."/>
        </authorList>
    </citation>
    <scope>NUCLEOTIDE SEQUENCE [LARGE SCALE GENOMIC DNA]</scope>
</reference>
<dbReference type="PIRSF" id="PIRSF000854">
    <property type="entry name" value="PEP_synthase"/>
    <property type="match status" value="1"/>
</dbReference>
<evidence type="ECO:0000256" key="15">
    <source>
        <dbReference type="PIRNR" id="PIRNR000854"/>
    </source>
</evidence>
<evidence type="ECO:0000256" key="5">
    <source>
        <dbReference type="ARBA" id="ARBA00011996"/>
    </source>
</evidence>
<dbReference type="PROSITE" id="PS00370">
    <property type="entry name" value="PEP_ENZYMES_PHOS_SITE"/>
    <property type="match status" value="1"/>
</dbReference>
<evidence type="ECO:0000256" key="4">
    <source>
        <dbReference type="ARBA" id="ARBA00007837"/>
    </source>
</evidence>
<keyword evidence="7 15" id="KW-0808">Transferase</keyword>
<dbReference type="SUPFAM" id="SSF56059">
    <property type="entry name" value="Glutathione synthetase ATP-binding domain-like"/>
    <property type="match status" value="1"/>
</dbReference>
<sequence length="839" mass="93395">MEKEQKNILWFKEVGIGDITLVGGKNASLGEMIQQLTPKGINIPDGFATTAKAYFDFLEKAGIKEKIKEILRDIDVSDIKNLQEKGRAVRALIARSHLPEDLEKEISDAYSLMSREYGEKQTDVAVRSSATAEDLPNASFAGQQETYLNIRGDKNVAEAVKKCFISLFTDRAIVYREEMKFDHLKLALSVGVQKMIRSDLSYSGVMFSCDTENGFGDVILINGSYGLGENIVKGMVDPDQYYVFETTLKSGFKPILEKRLGRKLVKLIYNKNQKATTKNISTPIKDRQRFVLTDEEILDLSRWSVLIEDYYGKSMDMEWAKDGKAGKLYIVQARPETVQSRKNLAVLENYVLDKNNKKIKLLAEGLSVGNKIGQGRARKIMNVKDIKDFKKGEVLVTDMTDPDWVPVMKIASAIITDRGGRTCHTAIVSRELGIPSVVGVGNATRVIKTSQEITVSCAEGETGKIYQGIIPFEIKKTDVSNLKKPAVKIMMNVGEPDLAFGLSFVPNDGVGLAREEFIIANNIKIHPLALINYRKMPSIVKNKINEIAFGYKSKTDFYIEKLAQGMGKIGAAFYPKEVIVRFSDFKTNEYRNLIGGEFFEPVEENPMLGFRGACRYLDEKFQPAFNLECEAIKRARNIFGLANINVMVPFCRTVEEGRKVVDLMEKNGLKKGGTPFSILPSDGHRRGGEAGGISLKEGGGRGNGLKIYMMCEIPTNVVLIEEFLEIFDGVSIGSNDLTQLCLGLDRDNSRISHIGDERNPAIKRMIRKVIKVCNEKGKYCGICGQAPSDFPDFAEFLVKEGIKSISLNPDTAIKTILFLNGLDDIVVADKNRALLDPRG</sequence>
<keyword evidence="10 15" id="KW-0418">Kinase</keyword>
<dbReference type="SUPFAM" id="SSF51621">
    <property type="entry name" value="Phosphoenolpyruvate/pyruvate domain"/>
    <property type="match status" value="1"/>
</dbReference>
<dbReference type="Proteomes" id="UP000177360">
    <property type="component" value="Unassembled WGS sequence"/>
</dbReference>
<comment type="caution">
    <text evidence="19">The sequence shown here is derived from an EMBL/GenBank/DDBJ whole genome shotgun (WGS) entry which is preliminary data.</text>
</comment>
<keyword evidence="9 15" id="KW-0547">Nucleotide-binding</keyword>